<dbReference type="InterPro" id="IPR050872">
    <property type="entry name" value="PPR_P_subfamily"/>
</dbReference>
<evidence type="ECO:0000313" key="3">
    <source>
        <dbReference type="EMBL" id="CAB4256195.1"/>
    </source>
</evidence>
<dbReference type="AlphaFoldDB" id="A0A8H2VIV9"/>
<dbReference type="PANTHER" id="PTHR46128:SF329">
    <property type="entry name" value="MITOCHONDRIAL GROUP I INTRON SPLICING FACTOR DMR1"/>
    <property type="match status" value="1"/>
</dbReference>
<keyword evidence="4" id="KW-1185">Reference proteome</keyword>
<feature type="compositionally biased region" description="Polar residues" evidence="2">
    <location>
        <begin position="38"/>
        <end position="50"/>
    </location>
</feature>
<proteinExistence type="inferred from homology"/>
<name>A0A8H2VIV9_9SACH</name>
<feature type="region of interest" description="Disordered" evidence="2">
    <location>
        <begin position="38"/>
        <end position="57"/>
    </location>
</feature>
<dbReference type="GeneID" id="64859267"/>
<dbReference type="InterPro" id="IPR011990">
    <property type="entry name" value="TPR-like_helical_dom_sf"/>
</dbReference>
<accession>A0A8H2VIV9</accession>
<dbReference type="PANTHER" id="PTHR46128">
    <property type="entry name" value="MITOCHONDRIAL GROUP I INTRON SPLICING FACTOR CCM1"/>
    <property type="match status" value="1"/>
</dbReference>
<evidence type="ECO:0000313" key="4">
    <source>
        <dbReference type="Proteomes" id="UP000644660"/>
    </source>
</evidence>
<evidence type="ECO:0000256" key="1">
    <source>
        <dbReference type="ARBA" id="ARBA00007626"/>
    </source>
</evidence>
<reference evidence="3 4" key="1">
    <citation type="submission" date="2020-05" db="EMBL/GenBank/DDBJ databases">
        <authorList>
            <person name="Casaregola S."/>
            <person name="Devillers H."/>
            <person name="Grondin C."/>
        </authorList>
    </citation>
    <scope>NUCLEOTIDE SEQUENCE [LARGE SCALE GENOMIC DNA]</scope>
    <source>
        <strain evidence="3 4">CLIB 1767</strain>
    </source>
</reference>
<dbReference type="RefSeq" id="XP_041408039.1">
    <property type="nucleotide sequence ID" value="XM_041552105.1"/>
</dbReference>
<comment type="caution">
    <text evidence="3">The sequence shown here is derived from an EMBL/GenBank/DDBJ whole genome shotgun (WGS) entry which is preliminary data.</text>
</comment>
<evidence type="ECO:0000256" key="2">
    <source>
        <dbReference type="SAM" id="MobiDB-lite"/>
    </source>
</evidence>
<comment type="similarity">
    <text evidence="1">Belongs to the PPR family. P subfamily.</text>
</comment>
<organism evidence="3 4">
    <name type="scientific">Maudiozyma barnettii</name>
    <dbReference type="NCBI Taxonomy" id="61262"/>
    <lineage>
        <taxon>Eukaryota</taxon>
        <taxon>Fungi</taxon>
        <taxon>Dikarya</taxon>
        <taxon>Ascomycota</taxon>
        <taxon>Saccharomycotina</taxon>
        <taxon>Saccharomycetes</taxon>
        <taxon>Saccharomycetales</taxon>
        <taxon>Saccharomycetaceae</taxon>
        <taxon>Maudiozyma</taxon>
    </lineage>
</organism>
<dbReference type="Gene3D" id="1.25.40.10">
    <property type="entry name" value="Tetratricopeptide repeat domain"/>
    <property type="match status" value="1"/>
</dbReference>
<dbReference type="EMBL" id="CAEFZW010000008">
    <property type="protein sequence ID" value="CAB4256195.1"/>
    <property type="molecule type" value="Genomic_DNA"/>
</dbReference>
<protein>
    <submittedName>
        <fullName evidence="3">Similar to Saccharomyces cerevisiae YPL005W AEP3 Protein that may facilitate use of unformylated tRNA-Met in mitochondrial translation initiation</fullName>
    </submittedName>
</protein>
<feature type="region of interest" description="Disordered" evidence="2">
    <location>
        <begin position="558"/>
        <end position="580"/>
    </location>
</feature>
<gene>
    <name evidence="3" type="ORF">KABA2_08S05412</name>
</gene>
<dbReference type="Proteomes" id="UP000644660">
    <property type="component" value="Unassembled WGS sequence"/>
</dbReference>
<dbReference type="OrthoDB" id="185373at2759"/>
<sequence length="628" mass="73527">MSVLKKLGELVTKKGLESRILITPQMFSSPVSLPKTVLKSTSNGNVKNNPSPKPGNISKLYEDHQTYVGKNSAYQKKLVKDYLSTFEHLRPFKRLTIQDDYDVERAKKLNLFKKKLVSNPKFKETQDEIFLSRIIPLLIRQCRIPVNKNNLYDSSIPKRIFPKDSYAEIPIIPDFQEDPQAFTNYIGLLTHTNFHFKNSSLTNGIIPTLLRTLLHPLNKTTAPYQTTETYNDLIFYFHQKSDLASMRESLAILKLSNCKPDIKTYNLMLSGLLKNSNKESSPNENKNITYYLERMIKDEVKADNVTWNILFQFLGTDKGRTVFMETMRDLHIKISHRFIITLIQKSQSTQTMNGLSVLKLFEQYNIRMNNDILKFCISRFLRDGQLDHALTTVQHIVRENKTSCAKGLTNRTMINSEILNLFLYHFGNAGRLDLSLMSLNTFTKDYGVKPNPTSFEMLFKSLVRNGYSVNFPIIFNWMKRLRFKYTKEMRNNYWKVKADSIVKFNCLKDVKEEDISRFEIMIRNFKLKDNNKGYNTWHNATKEERYILRYINCRPNNVKQADPSKKTHNSIQNNKTTHKQKLKYRENIRNIAIQHAAVKRIPYAKDWYEGLNKELEDRNLLPDTNPRD</sequence>